<dbReference type="InterPro" id="IPR051136">
    <property type="entry name" value="Intracellular_Lectin-GPT"/>
</dbReference>
<evidence type="ECO:0000256" key="3">
    <source>
        <dbReference type="ARBA" id="ARBA00022729"/>
    </source>
</evidence>
<dbReference type="CDD" id="cd07308">
    <property type="entry name" value="lectin_leg-like"/>
    <property type="match status" value="1"/>
</dbReference>
<dbReference type="GO" id="GO:0006888">
    <property type="term" value="P:endoplasmic reticulum to Golgi vesicle-mediated transport"/>
    <property type="evidence" value="ECO:0007669"/>
    <property type="project" value="TreeGrafter"/>
</dbReference>
<dbReference type="SUPFAM" id="SSF49899">
    <property type="entry name" value="Concanavalin A-like lectins/glucanases"/>
    <property type="match status" value="1"/>
</dbReference>
<dbReference type="Gene3D" id="2.60.120.200">
    <property type="match status" value="1"/>
</dbReference>
<gene>
    <name evidence="8" type="ORF">AZE42_02275</name>
</gene>
<dbReference type="Proteomes" id="UP000183567">
    <property type="component" value="Unassembled WGS sequence"/>
</dbReference>
<dbReference type="PROSITE" id="PS51328">
    <property type="entry name" value="L_LECTIN_LIKE"/>
    <property type="match status" value="1"/>
</dbReference>
<dbReference type="AlphaFoldDB" id="A0A1J8R674"/>
<keyword evidence="4 6" id="KW-1133">Transmembrane helix</keyword>
<evidence type="ECO:0000256" key="5">
    <source>
        <dbReference type="ARBA" id="ARBA00023136"/>
    </source>
</evidence>
<reference evidence="8 9" key="1">
    <citation type="submission" date="2016-03" db="EMBL/GenBank/DDBJ databases">
        <title>Comparative genomics of the ectomycorrhizal sister species Rhizopogon vinicolor and Rhizopogon vesiculosus (Basidiomycota: Boletales) reveals a divergence of the mating type B locus.</title>
        <authorList>
            <person name="Mujic A.B."/>
            <person name="Kuo A."/>
            <person name="Tritt A."/>
            <person name="Lipzen A."/>
            <person name="Chen C."/>
            <person name="Johnson J."/>
            <person name="Sharma A."/>
            <person name="Barry K."/>
            <person name="Grigoriev I.V."/>
            <person name="Spatafora J.W."/>
        </authorList>
    </citation>
    <scope>NUCLEOTIDE SEQUENCE [LARGE SCALE GENOMIC DNA]</scope>
    <source>
        <strain evidence="8 9">AM-OR11-056</strain>
    </source>
</reference>
<organism evidence="8 9">
    <name type="scientific">Rhizopogon vesiculosus</name>
    <dbReference type="NCBI Taxonomy" id="180088"/>
    <lineage>
        <taxon>Eukaryota</taxon>
        <taxon>Fungi</taxon>
        <taxon>Dikarya</taxon>
        <taxon>Basidiomycota</taxon>
        <taxon>Agaricomycotina</taxon>
        <taxon>Agaricomycetes</taxon>
        <taxon>Agaricomycetidae</taxon>
        <taxon>Boletales</taxon>
        <taxon>Suillineae</taxon>
        <taxon>Rhizopogonaceae</taxon>
        <taxon>Rhizopogon</taxon>
    </lineage>
</organism>
<keyword evidence="2 6" id="KW-0812">Transmembrane</keyword>
<evidence type="ECO:0000256" key="4">
    <source>
        <dbReference type="ARBA" id="ARBA00022989"/>
    </source>
</evidence>
<dbReference type="GO" id="GO:0000139">
    <property type="term" value="C:Golgi membrane"/>
    <property type="evidence" value="ECO:0007669"/>
    <property type="project" value="TreeGrafter"/>
</dbReference>
<keyword evidence="5 6" id="KW-0472">Membrane</keyword>
<comment type="subcellular location">
    <subcellularLocation>
        <location evidence="1">Membrane</location>
        <topology evidence="1">Single-pass type I membrane protein</topology>
    </subcellularLocation>
</comment>
<evidence type="ECO:0000256" key="2">
    <source>
        <dbReference type="ARBA" id="ARBA00022692"/>
    </source>
</evidence>
<keyword evidence="9" id="KW-1185">Reference proteome</keyword>
<dbReference type="PANTHER" id="PTHR12223:SF45">
    <property type="entry name" value="RE50040P"/>
    <property type="match status" value="1"/>
</dbReference>
<dbReference type="OrthoDB" id="270293at2759"/>
<sequence>MCIQSRQGLLDTSHAHLDFYFFPPSLEPAMARCFAVCCFAYVLLASLTGVLGKSSDTQVVNRTIDRTLQLRTQSIFPPYIDQDLQSRWWDFGGDAYINTNKHIRLTRPQPSQMGWLWSRMPLVAQNFIIEVEFKVTGESTHLFGDGMAIWLTKDRAEPGPVFGSIDKFEGLGIFLDTYANSRHPYGFPRVLAMMGDGQTSYDQGHDGDANNLGSCQANFRRTNVITKLKIAYVKDTYLDVKVHYRAWDDWTDCFRLTGISLPASPYIGITAMTGEVYDSHDVISVTTWSAILSTSDTQRNSFGGSGKGGSSRRPGAESQGGSWFGFFFKMLLFAGVCVGAMYGYKAYMLNQRKGYRGSPFGGLGYESRRRF</sequence>
<accession>A0A1J8R674</accession>
<dbReference type="PANTHER" id="PTHR12223">
    <property type="entry name" value="VESICULAR MANNOSE-BINDING LECTIN"/>
    <property type="match status" value="1"/>
</dbReference>
<evidence type="ECO:0000256" key="6">
    <source>
        <dbReference type="SAM" id="Phobius"/>
    </source>
</evidence>
<dbReference type="GO" id="GO:0030134">
    <property type="term" value="C:COPII-coated ER to Golgi transport vesicle"/>
    <property type="evidence" value="ECO:0007669"/>
    <property type="project" value="TreeGrafter"/>
</dbReference>
<protein>
    <recommendedName>
        <fullName evidence="7">L-type lectin-like domain-containing protein</fullName>
    </recommendedName>
</protein>
<dbReference type="GO" id="GO:0005789">
    <property type="term" value="C:endoplasmic reticulum membrane"/>
    <property type="evidence" value="ECO:0007669"/>
    <property type="project" value="TreeGrafter"/>
</dbReference>
<evidence type="ECO:0000256" key="1">
    <source>
        <dbReference type="ARBA" id="ARBA00004479"/>
    </source>
</evidence>
<evidence type="ECO:0000313" key="9">
    <source>
        <dbReference type="Proteomes" id="UP000183567"/>
    </source>
</evidence>
<dbReference type="EMBL" id="LVVM01001043">
    <property type="protein sequence ID" value="OJA19412.1"/>
    <property type="molecule type" value="Genomic_DNA"/>
</dbReference>
<name>A0A1J8R674_9AGAM</name>
<dbReference type="GO" id="GO:0005537">
    <property type="term" value="F:D-mannose binding"/>
    <property type="evidence" value="ECO:0007669"/>
    <property type="project" value="TreeGrafter"/>
</dbReference>
<dbReference type="Pfam" id="PF03388">
    <property type="entry name" value="Lectin_leg-like"/>
    <property type="match status" value="1"/>
</dbReference>
<dbReference type="GO" id="GO:0005793">
    <property type="term" value="C:endoplasmic reticulum-Golgi intermediate compartment"/>
    <property type="evidence" value="ECO:0007669"/>
    <property type="project" value="TreeGrafter"/>
</dbReference>
<dbReference type="STRING" id="180088.A0A1J8R674"/>
<comment type="caution">
    <text evidence="8">The sequence shown here is derived from an EMBL/GenBank/DDBJ whole genome shotgun (WGS) entry which is preliminary data.</text>
</comment>
<keyword evidence="3" id="KW-0732">Signal</keyword>
<proteinExistence type="predicted"/>
<feature type="domain" description="L-type lectin-like" evidence="7">
    <location>
        <begin position="67"/>
        <end position="290"/>
    </location>
</feature>
<evidence type="ECO:0000313" key="8">
    <source>
        <dbReference type="EMBL" id="OJA19412.1"/>
    </source>
</evidence>
<dbReference type="InterPro" id="IPR005052">
    <property type="entry name" value="Lectin_leg"/>
</dbReference>
<dbReference type="InterPro" id="IPR013320">
    <property type="entry name" value="ConA-like_dom_sf"/>
</dbReference>
<evidence type="ECO:0000259" key="7">
    <source>
        <dbReference type="PROSITE" id="PS51328"/>
    </source>
</evidence>
<feature type="transmembrane region" description="Helical" evidence="6">
    <location>
        <begin position="322"/>
        <end position="344"/>
    </location>
</feature>